<organism evidence="2 3">
    <name type="scientific">Desulfofustis glycolicus DSM 9705</name>
    <dbReference type="NCBI Taxonomy" id="1121409"/>
    <lineage>
        <taxon>Bacteria</taxon>
        <taxon>Pseudomonadati</taxon>
        <taxon>Thermodesulfobacteriota</taxon>
        <taxon>Desulfobulbia</taxon>
        <taxon>Desulfobulbales</taxon>
        <taxon>Desulfocapsaceae</taxon>
        <taxon>Desulfofustis</taxon>
    </lineage>
</organism>
<dbReference type="Proteomes" id="UP000184139">
    <property type="component" value="Unassembled WGS sequence"/>
</dbReference>
<dbReference type="STRING" id="1121409.SAMN02745124_01626"/>
<dbReference type="AlphaFoldDB" id="A0A1M5VBR8"/>
<dbReference type="OrthoDB" id="9764216at2"/>
<evidence type="ECO:0000256" key="1">
    <source>
        <dbReference type="SAM" id="MobiDB-lite"/>
    </source>
</evidence>
<proteinExistence type="predicted"/>
<dbReference type="EMBL" id="FQXS01000007">
    <property type="protein sequence ID" value="SHH72373.1"/>
    <property type="molecule type" value="Genomic_DNA"/>
</dbReference>
<keyword evidence="3" id="KW-1185">Reference proteome</keyword>
<reference evidence="2 3" key="1">
    <citation type="submission" date="2016-11" db="EMBL/GenBank/DDBJ databases">
        <authorList>
            <person name="Jaros S."/>
            <person name="Januszkiewicz K."/>
            <person name="Wedrychowicz H."/>
        </authorList>
    </citation>
    <scope>NUCLEOTIDE SEQUENCE [LARGE SCALE GENOMIC DNA]</scope>
    <source>
        <strain evidence="2 3">DSM 9705</strain>
    </source>
</reference>
<evidence type="ECO:0008006" key="4">
    <source>
        <dbReference type="Google" id="ProtNLM"/>
    </source>
</evidence>
<name>A0A1M5VBR8_9BACT</name>
<sequence length="396" mass="45215">MFVVLFSLLRAHDVPVSPTSFLRLQRAMAAGLVQSLDDLYVAARAILIKSERFFDRYDQVFSHLFDGTDLPETDPSAESFWAHAMLEEWLRDPKKAAAQLGVDERVLRDRSIDELLEYFRQRLREQDGRHDGGSKWIGTGGTSPVGHSGFHPGGMRVGGESRGRSAVQVAAERRYRDYSRDRPLGAGEVGEALKKLRYMVPRGARDRLNVDESISQTMKNGGEIEIVFERSIVDRLKVMLLIDNGGWSMDPYVDLVQVLFAYSRSQFKELSIYYFHNTIYDLLWQDPGRHRRPVPIDRLGEQDPQTRLIIVGDASMAPYELLVPDGSIYAFERSGKPSIEQLHMLARTFRSHAWINPVAANRWPVTRSIGMIRQIFPMFELFLEGLEEAVWHLMSG</sequence>
<evidence type="ECO:0000313" key="2">
    <source>
        <dbReference type="EMBL" id="SHH72373.1"/>
    </source>
</evidence>
<dbReference type="PANTHER" id="PTHR39338">
    <property type="entry name" value="BLL5662 PROTEIN-RELATED"/>
    <property type="match status" value="1"/>
</dbReference>
<evidence type="ECO:0000313" key="3">
    <source>
        <dbReference type="Proteomes" id="UP000184139"/>
    </source>
</evidence>
<dbReference type="PANTHER" id="PTHR39338:SF7">
    <property type="entry name" value="BLL6692 PROTEIN"/>
    <property type="match status" value="1"/>
</dbReference>
<feature type="region of interest" description="Disordered" evidence="1">
    <location>
        <begin position="129"/>
        <end position="163"/>
    </location>
</feature>
<accession>A0A1M5VBR8</accession>
<gene>
    <name evidence="2" type="ORF">SAMN02745124_01626</name>
</gene>
<protein>
    <recommendedName>
        <fullName evidence="4">VWA domain containing CoxE-like protein</fullName>
    </recommendedName>
</protein>